<evidence type="ECO:0000256" key="7">
    <source>
        <dbReference type="SAM" id="MobiDB-lite"/>
    </source>
</evidence>
<feature type="region of interest" description="Disordered" evidence="7">
    <location>
        <begin position="263"/>
        <end position="285"/>
    </location>
</feature>
<name>A0ABD3PBI4_9STRA</name>
<proteinExistence type="inferred from homology"/>
<evidence type="ECO:0000256" key="1">
    <source>
        <dbReference type="ARBA" id="ARBA00004604"/>
    </source>
</evidence>
<dbReference type="InterPro" id="IPR007276">
    <property type="entry name" value="Nop14"/>
</dbReference>
<dbReference type="EMBL" id="JABMIG020000221">
    <property type="protein sequence ID" value="KAL3785099.1"/>
    <property type="molecule type" value="Genomic_DNA"/>
</dbReference>
<feature type="compositionally biased region" description="Basic residues" evidence="7">
    <location>
        <begin position="390"/>
        <end position="409"/>
    </location>
</feature>
<feature type="region of interest" description="Disordered" evidence="7">
    <location>
        <begin position="34"/>
        <end position="114"/>
    </location>
</feature>
<dbReference type="PANTHER" id="PTHR23183">
    <property type="entry name" value="NOP14"/>
    <property type="match status" value="1"/>
</dbReference>
<dbReference type="Gene3D" id="2.30.30.140">
    <property type="match status" value="1"/>
</dbReference>
<feature type="region of interest" description="Disordered" evidence="7">
    <location>
        <begin position="1"/>
        <end position="22"/>
    </location>
</feature>
<evidence type="ECO:0000256" key="4">
    <source>
        <dbReference type="ARBA" id="ARBA00022552"/>
    </source>
</evidence>
<protein>
    <submittedName>
        <fullName evidence="8">Uncharacterized protein</fullName>
    </submittedName>
</protein>
<feature type="region of interest" description="Disordered" evidence="7">
    <location>
        <begin position="301"/>
        <end position="321"/>
    </location>
</feature>
<feature type="region of interest" description="Disordered" evidence="7">
    <location>
        <begin position="162"/>
        <end position="251"/>
    </location>
</feature>
<comment type="caution">
    <text evidence="8">The sequence shown here is derived from an EMBL/GenBank/DDBJ whole genome shotgun (WGS) entry which is preliminary data.</text>
</comment>
<feature type="region of interest" description="Disordered" evidence="7">
    <location>
        <begin position="984"/>
        <end position="1018"/>
    </location>
</feature>
<evidence type="ECO:0000256" key="5">
    <source>
        <dbReference type="ARBA" id="ARBA00023242"/>
    </source>
</evidence>
<feature type="compositionally biased region" description="Basic residues" evidence="7">
    <location>
        <begin position="88"/>
        <end position="97"/>
    </location>
</feature>
<evidence type="ECO:0000256" key="3">
    <source>
        <dbReference type="ARBA" id="ARBA00022517"/>
    </source>
</evidence>
<accession>A0ABD3PBI4</accession>
<keyword evidence="9" id="KW-1185">Reference proteome</keyword>
<dbReference type="AlphaFoldDB" id="A0ABD3PBI4"/>
<keyword evidence="5" id="KW-0539">Nucleus</keyword>
<reference evidence="8 9" key="1">
    <citation type="journal article" date="2020" name="G3 (Bethesda)">
        <title>Improved Reference Genome for Cyclotella cryptica CCMP332, a Model for Cell Wall Morphogenesis, Salinity Adaptation, and Lipid Production in Diatoms (Bacillariophyta).</title>
        <authorList>
            <person name="Roberts W.R."/>
            <person name="Downey K.M."/>
            <person name="Ruck E.C."/>
            <person name="Traller J.C."/>
            <person name="Alverson A.J."/>
        </authorList>
    </citation>
    <scope>NUCLEOTIDE SEQUENCE [LARGE SCALE GENOMIC DNA]</scope>
    <source>
        <strain evidence="8 9">CCMP332</strain>
    </source>
</reference>
<feature type="compositionally biased region" description="Polar residues" evidence="7">
    <location>
        <begin position="68"/>
        <end position="87"/>
    </location>
</feature>
<dbReference type="CDD" id="cd04508">
    <property type="entry name" value="Tudor_SF"/>
    <property type="match status" value="1"/>
</dbReference>
<dbReference type="GO" id="GO:0005730">
    <property type="term" value="C:nucleolus"/>
    <property type="evidence" value="ECO:0007669"/>
    <property type="project" value="UniProtKB-SubCell"/>
</dbReference>
<organism evidence="8 9">
    <name type="scientific">Cyclotella cryptica</name>
    <dbReference type="NCBI Taxonomy" id="29204"/>
    <lineage>
        <taxon>Eukaryota</taxon>
        <taxon>Sar</taxon>
        <taxon>Stramenopiles</taxon>
        <taxon>Ochrophyta</taxon>
        <taxon>Bacillariophyta</taxon>
        <taxon>Coscinodiscophyceae</taxon>
        <taxon>Thalassiosirophycidae</taxon>
        <taxon>Stephanodiscales</taxon>
        <taxon>Stephanodiscaceae</taxon>
        <taxon>Cyclotella</taxon>
    </lineage>
</organism>
<evidence type="ECO:0000313" key="9">
    <source>
        <dbReference type="Proteomes" id="UP001516023"/>
    </source>
</evidence>
<evidence type="ECO:0000313" key="8">
    <source>
        <dbReference type="EMBL" id="KAL3785099.1"/>
    </source>
</evidence>
<feature type="compositionally biased region" description="Acidic residues" evidence="7">
    <location>
        <begin position="204"/>
        <end position="214"/>
    </location>
</feature>
<feature type="compositionally biased region" description="Basic and acidic residues" evidence="7">
    <location>
        <begin position="341"/>
        <end position="367"/>
    </location>
</feature>
<comment type="similarity">
    <text evidence="2">Belongs to the NOP14 family.</text>
</comment>
<feature type="compositionally biased region" description="Acidic residues" evidence="7">
    <location>
        <begin position="456"/>
        <end position="472"/>
    </location>
</feature>
<dbReference type="PANTHER" id="PTHR23183:SF0">
    <property type="entry name" value="NUCLEOLAR PROTEIN 14"/>
    <property type="match status" value="1"/>
</dbReference>
<evidence type="ECO:0000256" key="2">
    <source>
        <dbReference type="ARBA" id="ARBA00007466"/>
    </source>
</evidence>
<dbReference type="Pfam" id="PF04147">
    <property type="entry name" value="Nop14"/>
    <property type="match status" value="1"/>
</dbReference>
<sequence>MPAVSTPTNEAKPSAASSLSRRYGVTAQYIAEGYSTGHTNSHSQPRSKNKSKRSIQSLPKGIPHRKSSSFTPQSTHSPFENARTSSTKVKHHVHNRKPATPSAGGGGRSAQTALAESIARRKRILSVARANEFKANEFIDRRIGEARLSREEAMLKRIVQERVRRSRKRSKFSLEDDDDMEEGGLTHGGKTIDESYKPSNTDFLSDDDDDEDLDKVDTSLHFGGGKFDSQNAKESGAYGAAGSADLGTAYRSRREELEERIQRKKMEKAEKMKRKEDQAETFETMDESFSELAKLLQFRDKEQERVERSQKKKAGTLSAEDVEMDDWDKEMKEYLFERKVKATDRTKTPEEIAKEEADRLHKLETRRLARMNGDFDEDDLSDISDDDMGRKKRGKNGKKGVDNKKRKRERGLNPEELSDSDDDEEKGGDGREVRFTSDGLVYVDKDGKVVGKVGEEQDENNEGADTDDDNSEGDTHSNTSEESSSRQDLGDSGDEASAAGSSDDESDEDAHDVTPVQLAEGVKVQGNYRASEQYGGKENWYNGVITAVRKGANGKNIYDVTYDDGDFEEGMKEEDVRPLPKSEKELEEEKAKDSEAVMAKRKKLKAKLRAKDAIPFVFEVPTTLDALHDMIATHASTGADASLIIQRIHIANSVRLNHKNKERMQNFYDVLLRRFIAVGDEIFNSGNGGPDLERYEQLNSLTKVLYAMSQDSPECAGAVWSRRLGVFQKAHAKRLRDVEVTPLGDACQGEFSAWPSTGMLFLMRALPHIFPSTDKRHAVVTPALLLLGQIIVQTPLKSQYDVVIGLFCSGLMMEYTKDAKRLAPEAMAFLSGVLRLFADDGDSALTRSPLPSFGSGNTELGFALRKTLSTMQDKNSVRFSLEKSQIQSNSCSTAILNFTLHLVKHSITVFGKTEEGSEREIFSEITKALLCIDGSNKDLPLPVTIKNAIAETARTASTTCASEDRRTPLQRRKKASAQELAIKTLAPRMEDPDRYSMSKDKGKSQMQAQHDRNRREYKREHKAVMRELRLDSAFIENERRKEKDEADGKARAQRHRNYAWMEMEQATMNQQVRLGGGLLSGGGVGAAKKKARSGKLGIKKGGKDYISQAAIELRHETVHNRQQVHRVTQQAVSNIDSEFRERFQYVLLEPGLSKPSYHQ</sequence>
<evidence type="ECO:0000256" key="6">
    <source>
        <dbReference type="ARBA" id="ARBA00024695"/>
    </source>
</evidence>
<feature type="compositionally biased region" description="Basic and acidic residues" evidence="7">
    <location>
        <begin position="988"/>
        <end position="1018"/>
    </location>
</feature>
<keyword evidence="4" id="KW-0698">rRNA processing</keyword>
<dbReference type="Proteomes" id="UP001516023">
    <property type="component" value="Unassembled WGS sequence"/>
</dbReference>
<dbReference type="GO" id="GO:0006364">
    <property type="term" value="P:rRNA processing"/>
    <property type="evidence" value="ECO:0007669"/>
    <property type="project" value="UniProtKB-KW"/>
</dbReference>
<keyword evidence="3" id="KW-0690">Ribosome biogenesis</keyword>
<feature type="compositionally biased region" description="Acidic residues" evidence="7">
    <location>
        <begin position="374"/>
        <end position="386"/>
    </location>
</feature>
<feature type="region of interest" description="Disordered" evidence="7">
    <location>
        <begin position="341"/>
        <end position="527"/>
    </location>
</feature>
<feature type="compositionally biased region" description="Polar residues" evidence="7">
    <location>
        <begin position="1"/>
        <end position="20"/>
    </location>
</feature>
<gene>
    <name evidence="8" type="ORF">HJC23_006148</name>
</gene>
<feature type="compositionally biased region" description="Basic and acidic residues" evidence="7">
    <location>
        <begin position="267"/>
        <end position="278"/>
    </location>
</feature>
<comment type="subcellular location">
    <subcellularLocation>
        <location evidence="1">Nucleus</location>
        <location evidence="1">Nucleolus</location>
    </subcellularLocation>
</comment>
<feature type="compositionally biased region" description="Acidic residues" evidence="7">
    <location>
        <begin position="416"/>
        <end position="426"/>
    </location>
</feature>
<comment type="function">
    <text evidence="6">Involved in nucleolar processing of pre-18S ribosomal RNA. Has a role in the nuclear export of 40S pre-ribosomal subunit to the cytoplasm.</text>
</comment>
<feature type="compositionally biased region" description="Basic and acidic residues" evidence="7">
    <location>
        <begin position="443"/>
        <end position="455"/>
    </location>
</feature>